<dbReference type="RefSeq" id="WP_176885057.1">
    <property type="nucleotide sequence ID" value="NZ_FNAN01000013.1"/>
</dbReference>
<reference evidence="3" key="1">
    <citation type="submission" date="2016-10" db="EMBL/GenBank/DDBJ databases">
        <authorList>
            <person name="Varghese N."/>
            <person name="Submissions S."/>
        </authorList>
    </citation>
    <scope>NUCLEOTIDE SEQUENCE [LARGE SCALE GENOMIC DNA]</scope>
    <source>
        <strain evidence="3">DSM 25329</strain>
    </source>
</reference>
<feature type="region of interest" description="Disordered" evidence="1">
    <location>
        <begin position="1"/>
        <end position="30"/>
    </location>
</feature>
<organism evidence="2 3">
    <name type="scientific">Dyadobacter soli</name>
    <dbReference type="NCBI Taxonomy" id="659014"/>
    <lineage>
        <taxon>Bacteria</taxon>
        <taxon>Pseudomonadati</taxon>
        <taxon>Bacteroidota</taxon>
        <taxon>Cytophagia</taxon>
        <taxon>Cytophagales</taxon>
        <taxon>Spirosomataceae</taxon>
        <taxon>Dyadobacter</taxon>
    </lineage>
</organism>
<evidence type="ECO:0000313" key="3">
    <source>
        <dbReference type="Proteomes" id="UP000198748"/>
    </source>
</evidence>
<keyword evidence="3" id="KW-1185">Reference proteome</keyword>
<gene>
    <name evidence="2" type="ORF">SAMN04487996_11337</name>
</gene>
<protein>
    <submittedName>
        <fullName evidence="2">Uncharacterized protein</fullName>
    </submittedName>
</protein>
<name>A0A1G7PKE2_9BACT</name>
<dbReference type="Proteomes" id="UP000198748">
    <property type="component" value="Unassembled WGS sequence"/>
</dbReference>
<evidence type="ECO:0000256" key="1">
    <source>
        <dbReference type="SAM" id="MobiDB-lite"/>
    </source>
</evidence>
<sequence>MSTTVTKPVTKATSSHAKREDIQNPELEADSIVGKTMRMVEALKKYPRPAK</sequence>
<dbReference type="AlphaFoldDB" id="A0A1G7PKE2"/>
<evidence type="ECO:0000313" key="2">
    <source>
        <dbReference type="EMBL" id="SDF86604.1"/>
    </source>
</evidence>
<proteinExistence type="predicted"/>
<feature type="compositionally biased region" description="Polar residues" evidence="1">
    <location>
        <begin position="1"/>
        <end position="15"/>
    </location>
</feature>
<accession>A0A1G7PKE2</accession>
<dbReference type="EMBL" id="FNAN01000013">
    <property type="protein sequence ID" value="SDF86604.1"/>
    <property type="molecule type" value="Genomic_DNA"/>
</dbReference>